<dbReference type="STRING" id="27342.A0A0H2SAB0"/>
<dbReference type="Gene3D" id="1.20.1280.50">
    <property type="match status" value="1"/>
</dbReference>
<protein>
    <recommendedName>
        <fullName evidence="1">F-box domain-containing protein</fullName>
    </recommendedName>
</protein>
<evidence type="ECO:0000259" key="1">
    <source>
        <dbReference type="Pfam" id="PF12937"/>
    </source>
</evidence>
<dbReference type="EMBL" id="KQ085953">
    <property type="protein sequence ID" value="KLO13811.1"/>
    <property type="molecule type" value="Genomic_DNA"/>
</dbReference>
<accession>A0A0H2SAB0</accession>
<dbReference type="Proteomes" id="UP000053477">
    <property type="component" value="Unassembled WGS sequence"/>
</dbReference>
<dbReference type="InParanoid" id="A0A0H2SAB0"/>
<dbReference type="Pfam" id="PF12937">
    <property type="entry name" value="F-box-like"/>
    <property type="match status" value="1"/>
</dbReference>
<dbReference type="CDD" id="cd09917">
    <property type="entry name" value="F-box_SF"/>
    <property type="match status" value="1"/>
</dbReference>
<dbReference type="OrthoDB" id="3000694at2759"/>
<evidence type="ECO:0000313" key="2">
    <source>
        <dbReference type="EMBL" id="KLO13811.1"/>
    </source>
</evidence>
<name>A0A0H2SAB0_9AGAM</name>
<proteinExistence type="predicted"/>
<reference evidence="2 3" key="1">
    <citation type="submission" date="2015-04" db="EMBL/GenBank/DDBJ databases">
        <title>Complete genome sequence of Schizopora paradoxa KUC8140, a cosmopolitan wood degrader in East Asia.</title>
        <authorList>
            <consortium name="DOE Joint Genome Institute"/>
            <person name="Min B."/>
            <person name="Park H."/>
            <person name="Jang Y."/>
            <person name="Kim J.-J."/>
            <person name="Kim K.H."/>
            <person name="Pangilinan J."/>
            <person name="Lipzen A."/>
            <person name="Riley R."/>
            <person name="Grigoriev I.V."/>
            <person name="Spatafora J.W."/>
            <person name="Choi I.-G."/>
        </authorList>
    </citation>
    <scope>NUCLEOTIDE SEQUENCE [LARGE SCALE GENOMIC DNA]</scope>
    <source>
        <strain evidence="2 3">KUC8140</strain>
    </source>
</reference>
<organism evidence="2 3">
    <name type="scientific">Schizopora paradoxa</name>
    <dbReference type="NCBI Taxonomy" id="27342"/>
    <lineage>
        <taxon>Eukaryota</taxon>
        <taxon>Fungi</taxon>
        <taxon>Dikarya</taxon>
        <taxon>Basidiomycota</taxon>
        <taxon>Agaricomycotina</taxon>
        <taxon>Agaricomycetes</taxon>
        <taxon>Hymenochaetales</taxon>
        <taxon>Schizoporaceae</taxon>
        <taxon>Schizopora</taxon>
    </lineage>
</organism>
<dbReference type="SUPFAM" id="SSF52047">
    <property type="entry name" value="RNI-like"/>
    <property type="match status" value="1"/>
</dbReference>
<feature type="domain" description="F-box" evidence="1">
    <location>
        <begin position="20"/>
        <end position="91"/>
    </location>
</feature>
<dbReference type="AlphaFoldDB" id="A0A0H2SAB0"/>
<gene>
    <name evidence="2" type="ORF">SCHPADRAFT_928254</name>
</gene>
<keyword evidence="3" id="KW-1185">Reference proteome</keyword>
<evidence type="ECO:0000313" key="3">
    <source>
        <dbReference type="Proteomes" id="UP000053477"/>
    </source>
</evidence>
<dbReference type="InterPro" id="IPR001810">
    <property type="entry name" value="F-box_dom"/>
</dbReference>
<sequence>MAEPLELAKQRAHNNRLPVLRLPDEILTDIFCRCAPHPEDLTTNWHSRQNNYEYFERRSSWKNYRGILNLAQVCHRWRRIAEEIGALWTHQVVFDDIDTTDVAGGLHRRAKGREMLIDVGLKDEKFVPAWVVKALARTKSLQIVAKTNAQLKSLLTYPAPILKSLTIASGDTDFMNNDVIQVPGEPFYGICPNLKSLTLLSVFIPWNNSMLQNLTVLRLFNMEGIACTPTVEKLVTALALSPGLEVLYLDKSGPEFLVEDDGTVVLPPRRTKLPRLHDLSILYASDCDHAYYLMSCLDLQPMPSIRISHDSLAPSEVKEILPRNISHTALGSNALAIRFLEEKKESFTLEFGVCSALAEPGLSSTNFEKLAFFDFSTTRDGYNDDSHIGELLIRTIERIAVAPTDIHKLVVQSDYMYKRSIPFQEILEFFPKLQSLEITCWKSEHDVAVVSRTFGIDVANALHELAYMADADNKTALPHLIYLSFEGGYFSEVTGSGYPRHREEWQNNRSFDYIWEFMEHRNTRGEAPKLAFTACRGMKDSFYEKLEKKYREGDRWDMSEPGYGYYVTHAGRRLAFGDTTTLSRRPRGLSVITQGLNV</sequence>